<evidence type="ECO:0000313" key="3">
    <source>
        <dbReference type="Proteomes" id="UP000708148"/>
    </source>
</evidence>
<gene>
    <name evidence="2" type="ORF">OSTQU699_LOCUS5787</name>
</gene>
<feature type="compositionally biased region" description="Low complexity" evidence="1">
    <location>
        <begin position="570"/>
        <end position="585"/>
    </location>
</feature>
<feature type="compositionally biased region" description="Gly residues" evidence="1">
    <location>
        <begin position="14"/>
        <end position="29"/>
    </location>
</feature>
<feature type="compositionally biased region" description="Polar residues" evidence="1">
    <location>
        <begin position="586"/>
        <end position="602"/>
    </location>
</feature>
<sequence length="651" mass="67544">MGVACGMRRQASGGLGPCGGTLEGRLAGGGDREAETGPSEEFPVVGSPTPFEVVPFYRGGPASADIPSSSACSSTTHSFAPIRPVVTDLEAAGLTRQGQATMEVRSTWTSNPFLLSSGGGRSQCGGAKTCAQEALEQEHLKGMTDIFSSSQSAASSAGDRSGGESSSSAAACAAFGGFAPAKSADRRNQLVEDIFNSCSEMRSARGDLYESSKDIFATAESLAEPQSMSRSGSGRLLYQQAAPVREVPPPGGPLMSFWDVDSRGSAGLNFVFVDDGSVRDNGLWADGAMTSASTTIDSVGLSTADIQLVLSSAMSSRGGGKGGGMPQLCYSLELDTCMPFYDNTSTGGVKDGYPAGPYNVSFDFVSNSFSTDLECAMARQASGGLLHVTTAGPSAPELLSNFLRSTNGETEQQLLAAARGAGGVQQRLVSRALPDGGFLDMPSFDNRSRTFSDSDLSEAHGTWALDVAALRSGIHDRVHHAERGKHQQLGLAWQVQEKVSAEDWVEEEATGARGEEEASGGKAAECAGCAGVESVDSAAKPPRMKRGSMESRQSLLAPEIEAAEGEERAAGPATSSPGRGGPSRSQLYDSSRSWVSHLSGSGRNRHACGTSRSEPPGRGGCDQGRLLRAVGRLLGKWTACFKPAPGRLLAA</sequence>
<organism evidence="2 3">
    <name type="scientific">Ostreobium quekettii</name>
    <dbReference type="NCBI Taxonomy" id="121088"/>
    <lineage>
        <taxon>Eukaryota</taxon>
        <taxon>Viridiplantae</taxon>
        <taxon>Chlorophyta</taxon>
        <taxon>core chlorophytes</taxon>
        <taxon>Ulvophyceae</taxon>
        <taxon>TCBD clade</taxon>
        <taxon>Bryopsidales</taxon>
        <taxon>Ostreobineae</taxon>
        <taxon>Ostreobiaceae</taxon>
        <taxon>Ostreobium</taxon>
    </lineage>
</organism>
<dbReference type="Proteomes" id="UP000708148">
    <property type="component" value="Unassembled WGS sequence"/>
</dbReference>
<name>A0A8S1J3L3_9CHLO</name>
<proteinExistence type="predicted"/>
<evidence type="ECO:0000313" key="2">
    <source>
        <dbReference type="EMBL" id="CAD7700428.1"/>
    </source>
</evidence>
<feature type="region of interest" description="Disordered" evidence="1">
    <location>
        <begin position="563"/>
        <end position="622"/>
    </location>
</feature>
<dbReference type="EMBL" id="CAJHUC010001261">
    <property type="protein sequence ID" value="CAD7700428.1"/>
    <property type="molecule type" value="Genomic_DNA"/>
</dbReference>
<protein>
    <submittedName>
        <fullName evidence="2">Uncharacterized protein</fullName>
    </submittedName>
</protein>
<dbReference type="AlphaFoldDB" id="A0A8S1J3L3"/>
<reference evidence="2" key="1">
    <citation type="submission" date="2020-12" db="EMBL/GenBank/DDBJ databases">
        <authorList>
            <person name="Iha C."/>
        </authorList>
    </citation>
    <scope>NUCLEOTIDE SEQUENCE</scope>
</reference>
<evidence type="ECO:0000256" key="1">
    <source>
        <dbReference type="SAM" id="MobiDB-lite"/>
    </source>
</evidence>
<accession>A0A8S1J3L3</accession>
<feature type="region of interest" description="Disordered" evidence="1">
    <location>
        <begin position="14"/>
        <end position="47"/>
    </location>
</feature>
<comment type="caution">
    <text evidence="2">The sequence shown here is derived from an EMBL/GenBank/DDBJ whole genome shotgun (WGS) entry which is preliminary data.</text>
</comment>
<keyword evidence="3" id="KW-1185">Reference proteome</keyword>